<feature type="binding site" evidence="5">
    <location>
        <position position="125"/>
    </location>
    <ligand>
        <name>dimethylallyl diphosphate</name>
        <dbReference type="ChEBI" id="CHEBI:57623"/>
    </ligand>
</feature>
<comment type="similarity">
    <text evidence="5">Belongs to the IspH family.</text>
</comment>
<dbReference type="UniPathway" id="UPA00059">
    <property type="reaction ID" value="UER00105"/>
</dbReference>
<feature type="binding site" evidence="5">
    <location>
        <position position="232"/>
    </location>
    <ligand>
        <name>(2E)-4-hydroxy-3-methylbut-2-enyl diphosphate</name>
        <dbReference type="ChEBI" id="CHEBI:128753"/>
    </ligand>
</feature>
<evidence type="ECO:0000256" key="4">
    <source>
        <dbReference type="ARBA" id="ARBA00023014"/>
    </source>
</evidence>
<feature type="binding site" evidence="5">
    <location>
        <position position="75"/>
    </location>
    <ligand>
        <name>isopentenyl diphosphate</name>
        <dbReference type="ChEBI" id="CHEBI:128769"/>
    </ligand>
</feature>
<comment type="catalytic activity">
    <reaction evidence="5">
        <text>isopentenyl diphosphate + 2 oxidized [2Fe-2S]-[ferredoxin] + H2O = (2E)-4-hydroxy-3-methylbut-2-enyl diphosphate + 2 reduced [2Fe-2S]-[ferredoxin] + 2 H(+)</text>
        <dbReference type="Rhea" id="RHEA:24488"/>
        <dbReference type="Rhea" id="RHEA-COMP:10000"/>
        <dbReference type="Rhea" id="RHEA-COMP:10001"/>
        <dbReference type="ChEBI" id="CHEBI:15377"/>
        <dbReference type="ChEBI" id="CHEBI:15378"/>
        <dbReference type="ChEBI" id="CHEBI:33737"/>
        <dbReference type="ChEBI" id="CHEBI:33738"/>
        <dbReference type="ChEBI" id="CHEBI:128753"/>
        <dbReference type="ChEBI" id="CHEBI:128769"/>
        <dbReference type="EC" id="1.17.7.4"/>
    </reaction>
</comment>
<evidence type="ECO:0000313" key="7">
    <source>
        <dbReference type="Proteomes" id="UP000245288"/>
    </source>
</evidence>
<keyword evidence="2 5" id="KW-0479">Metal-binding</keyword>
<dbReference type="Gene3D" id="3.40.1010.20">
    <property type="entry name" value="4-hydroxy-3-methylbut-2-enyl diphosphate reductase, catalytic domain"/>
    <property type="match status" value="2"/>
</dbReference>
<dbReference type="RefSeq" id="WP_109215601.1">
    <property type="nucleotide sequence ID" value="NZ_JRFU01000089.1"/>
</dbReference>
<accession>A0A2V1JP81</accession>
<feature type="binding site" evidence="5">
    <location>
        <position position="234"/>
    </location>
    <ligand>
        <name>(2E)-4-hydroxy-3-methylbut-2-enyl diphosphate</name>
        <dbReference type="ChEBI" id="CHEBI:128753"/>
    </ligand>
</feature>
<dbReference type="NCBIfam" id="TIGR00216">
    <property type="entry name" value="ispH_lytB"/>
    <property type="match status" value="1"/>
</dbReference>
<feature type="binding site" evidence="5">
    <location>
        <position position="276"/>
    </location>
    <ligand>
        <name>dimethylallyl diphosphate</name>
        <dbReference type="ChEBI" id="CHEBI:57623"/>
    </ligand>
</feature>
<dbReference type="PANTHER" id="PTHR30426:SF0">
    <property type="entry name" value="4-HYDROXY-3-METHYLBUT-2-ENYL DIPHOSPHATE REDUCTASE"/>
    <property type="match status" value="1"/>
</dbReference>
<feature type="binding site" evidence="5">
    <location>
        <position position="204"/>
    </location>
    <ligand>
        <name>[4Fe-4S] cluster</name>
        <dbReference type="ChEBI" id="CHEBI:49883"/>
    </ligand>
</feature>
<keyword evidence="7" id="KW-1185">Reference proteome</keyword>
<keyword evidence="4 5" id="KW-0411">Iron-sulfur</keyword>
<dbReference type="InterPro" id="IPR003451">
    <property type="entry name" value="LytB/IspH"/>
</dbReference>
<dbReference type="UniPathway" id="UPA00056">
    <property type="reaction ID" value="UER00097"/>
</dbReference>
<dbReference type="Gene3D" id="3.40.50.11270">
    <property type="match status" value="1"/>
</dbReference>
<feature type="binding site" evidence="5">
    <location>
        <position position="232"/>
    </location>
    <ligand>
        <name>dimethylallyl diphosphate</name>
        <dbReference type="ChEBI" id="CHEBI:57623"/>
    </ligand>
</feature>
<dbReference type="GO" id="GO:0019288">
    <property type="term" value="P:isopentenyl diphosphate biosynthetic process, methylerythritol 4-phosphate pathway"/>
    <property type="evidence" value="ECO:0007669"/>
    <property type="project" value="UniProtKB-UniRule"/>
</dbReference>
<comment type="catalytic activity">
    <reaction evidence="5">
        <text>dimethylallyl diphosphate + 2 oxidized [2Fe-2S]-[ferredoxin] + H2O = (2E)-4-hydroxy-3-methylbut-2-enyl diphosphate + 2 reduced [2Fe-2S]-[ferredoxin] + 2 H(+)</text>
        <dbReference type="Rhea" id="RHEA:24825"/>
        <dbReference type="Rhea" id="RHEA-COMP:10000"/>
        <dbReference type="Rhea" id="RHEA-COMP:10001"/>
        <dbReference type="ChEBI" id="CHEBI:15377"/>
        <dbReference type="ChEBI" id="CHEBI:15378"/>
        <dbReference type="ChEBI" id="CHEBI:33737"/>
        <dbReference type="ChEBI" id="CHEBI:33738"/>
        <dbReference type="ChEBI" id="CHEBI:57623"/>
        <dbReference type="ChEBI" id="CHEBI:128753"/>
        <dbReference type="EC" id="1.17.7.4"/>
    </reaction>
</comment>
<dbReference type="HAMAP" id="MF_00191">
    <property type="entry name" value="IspH"/>
    <property type="match status" value="1"/>
</dbReference>
<feature type="active site" description="Proton donor" evidence="5">
    <location>
        <position position="127"/>
    </location>
</feature>
<organism evidence="6 7">
    <name type="scientific">Eubacterium ramulus</name>
    <dbReference type="NCBI Taxonomy" id="39490"/>
    <lineage>
        <taxon>Bacteria</taxon>
        <taxon>Bacillati</taxon>
        <taxon>Bacillota</taxon>
        <taxon>Clostridia</taxon>
        <taxon>Eubacteriales</taxon>
        <taxon>Eubacteriaceae</taxon>
        <taxon>Eubacterium</taxon>
    </lineage>
</organism>
<feature type="binding site" evidence="5">
    <location>
        <position position="75"/>
    </location>
    <ligand>
        <name>dimethylallyl diphosphate</name>
        <dbReference type="ChEBI" id="CHEBI:57623"/>
    </ligand>
</feature>
<dbReference type="CDD" id="cd13944">
    <property type="entry name" value="lytB_ispH"/>
    <property type="match status" value="1"/>
</dbReference>
<comment type="pathway">
    <text evidence="5">Isoprenoid biosynthesis; dimethylallyl diphosphate biosynthesis; dimethylallyl diphosphate from (2E)-4-hydroxy-3-methylbutenyl diphosphate: step 1/1.</text>
</comment>
<keyword evidence="3 5" id="KW-0408">Iron</keyword>
<feature type="binding site" evidence="5">
    <location>
        <position position="276"/>
    </location>
    <ligand>
        <name>isopentenyl diphosphate</name>
        <dbReference type="ChEBI" id="CHEBI:128769"/>
    </ligand>
</feature>
<feature type="binding site" evidence="5">
    <location>
        <position position="125"/>
    </location>
    <ligand>
        <name>isopentenyl diphosphate</name>
        <dbReference type="ChEBI" id="CHEBI:128769"/>
    </ligand>
</feature>
<feature type="binding site" evidence="5">
    <location>
        <position position="97"/>
    </location>
    <ligand>
        <name>[4Fe-4S] cluster</name>
        <dbReference type="ChEBI" id="CHEBI:49883"/>
    </ligand>
</feature>
<evidence type="ECO:0000256" key="5">
    <source>
        <dbReference type="HAMAP-Rule" id="MF_00191"/>
    </source>
</evidence>
<evidence type="ECO:0000256" key="2">
    <source>
        <dbReference type="ARBA" id="ARBA00022723"/>
    </source>
</evidence>
<dbReference type="GO" id="GO:0046872">
    <property type="term" value="F:metal ion binding"/>
    <property type="evidence" value="ECO:0007669"/>
    <property type="project" value="UniProtKB-KW"/>
</dbReference>
<proteinExistence type="inferred from homology"/>
<reference evidence="6 7" key="1">
    <citation type="submission" date="2014-09" db="EMBL/GenBank/DDBJ databases">
        <title>Butyrate-producing bacteria isolated from human gut.</title>
        <authorList>
            <person name="Zhang Q."/>
            <person name="Zhao L."/>
        </authorList>
    </citation>
    <scope>NUCLEOTIDE SEQUENCE [LARGE SCALE GENOMIC DNA]</scope>
    <source>
        <strain evidence="6 7">21</strain>
    </source>
</reference>
<gene>
    <name evidence="5" type="primary">ispH</name>
    <name evidence="6" type="ORF">LG34_08320</name>
</gene>
<comment type="caution">
    <text evidence="6">The sequence shown here is derived from an EMBL/GenBank/DDBJ whole genome shotgun (WGS) entry which is preliminary data.</text>
</comment>
<dbReference type="Proteomes" id="UP000245288">
    <property type="component" value="Unassembled WGS sequence"/>
</dbReference>
<comment type="pathway">
    <text evidence="5">Isoprenoid biosynthesis; isopentenyl diphosphate biosynthesis via DXP pathway; isopentenyl diphosphate from 1-deoxy-D-xylulose 5-phosphate: step 6/6.</text>
</comment>
<evidence type="ECO:0000313" key="6">
    <source>
        <dbReference type="EMBL" id="PWE86690.1"/>
    </source>
</evidence>
<dbReference type="GO" id="GO:0050992">
    <property type="term" value="P:dimethylallyl diphosphate biosynthetic process"/>
    <property type="evidence" value="ECO:0007669"/>
    <property type="project" value="UniProtKB-UniRule"/>
</dbReference>
<feature type="binding site" evidence="5">
    <location>
        <position position="234"/>
    </location>
    <ligand>
        <name>dimethylallyl diphosphate</name>
        <dbReference type="ChEBI" id="CHEBI:57623"/>
    </ligand>
</feature>
<feature type="binding site" evidence="5">
    <location>
        <position position="232"/>
    </location>
    <ligand>
        <name>isopentenyl diphosphate</name>
        <dbReference type="ChEBI" id="CHEBI:128769"/>
    </ligand>
</feature>
<feature type="binding site" evidence="5">
    <location>
        <position position="276"/>
    </location>
    <ligand>
        <name>(2E)-4-hydroxy-3-methylbut-2-enyl diphosphate</name>
        <dbReference type="ChEBI" id="CHEBI:128753"/>
    </ligand>
</feature>
<protein>
    <recommendedName>
        <fullName evidence="5">4-hydroxy-3-methylbut-2-enyl diphosphate reductase</fullName>
        <shortName evidence="5">HMBPP reductase</shortName>
        <ecNumber evidence="5">1.17.7.4</ecNumber>
    </recommendedName>
</protein>
<evidence type="ECO:0000256" key="1">
    <source>
        <dbReference type="ARBA" id="ARBA00022485"/>
    </source>
</evidence>
<feature type="binding site" evidence="5">
    <location>
        <position position="12"/>
    </location>
    <ligand>
        <name>[4Fe-4S] cluster</name>
        <dbReference type="ChEBI" id="CHEBI:49883"/>
    </ligand>
</feature>
<dbReference type="GO" id="GO:0051745">
    <property type="term" value="F:4-hydroxy-3-methylbut-2-enyl diphosphate reductase activity"/>
    <property type="evidence" value="ECO:0007669"/>
    <property type="project" value="UniProtKB-UniRule"/>
</dbReference>
<dbReference type="EMBL" id="JRFU01000089">
    <property type="protein sequence ID" value="PWE86690.1"/>
    <property type="molecule type" value="Genomic_DNA"/>
</dbReference>
<feature type="binding site" evidence="5">
    <location>
        <position position="233"/>
    </location>
    <ligand>
        <name>dimethylallyl diphosphate</name>
        <dbReference type="ChEBI" id="CHEBI:57623"/>
    </ligand>
</feature>
<feature type="binding site" evidence="5">
    <location>
        <position position="40"/>
    </location>
    <ligand>
        <name>(2E)-4-hydroxy-3-methylbut-2-enyl diphosphate</name>
        <dbReference type="ChEBI" id="CHEBI:128753"/>
    </ligand>
</feature>
<dbReference type="GO" id="GO:0051539">
    <property type="term" value="F:4 iron, 4 sulfur cluster binding"/>
    <property type="evidence" value="ECO:0007669"/>
    <property type="project" value="UniProtKB-UniRule"/>
</dbReference>
<feature type="binding site" evidence="5">
    <location>
        <position position="233"/>
    </location>
    <ligand>
        <name>(2E)-4-hydroxy-3-methylbut-2-enyl diphosphate</name>
        <dbReference type="ChEBI" id="CHEBI:128753"/>
    </ligand>
</feature>
<comment type="function">
    <text evidence="5">Catalyzes the conversion of 1-hydroxy-2-methyl-2-(E)-butenyl 4-diphosphate (HMBPP) into a mixture of isopentenyl diphosphate (IPP) and dimethylallyl diphosphate (DMAPP). Acts in the terminal step of the DOXP/MEP pathway for isoprenoid precursor biosynthesis.</text>
</comment>
<feature type="binding site" evidence="5">
    <location>
        <position position="233"/>
    </location>
    <ligand>
        <name>isopentenyl diphosphate</name>
        <dbReference type="ChEBI" id="CHEBI:128769"/>
    </ligand>
</feature>
<feature type="binding site" evidence="5">
    <location>
        <position position="234"/>
    </location>
    <ligand>
        <name>isopentenyl diphosphate</name>
        <dbReference type="ChEBI" id="CHEBI:128769"/>
    </ligand>
</feature>
<keyword evidence="1 5" id="KW-0004">4Fe-4S</keyword>
<dbReference type="AlphaFoldDB" id="A0A2V1JP81"/>
<feature type="binding site" evidence="5">
    <location>
        <position position="40"/>
    </location>
    <ligand>
        <name>isopentenyl diphosphate</name>
        <dbReference type="ChEBI" id="CHEBI:128769"/>
    </ligand>
</feature>
<feature type="binding site" evidence="5">
    <location>
        <position position="40"/>
    </location>
    <ligand>
        <name>dimethylallyl diphosphate</name>
        <dbReference type="ChEBI" id="CHEBI:57623"/>
    </ligand>
</feature>
<feature type="binding site" evidence="5">
    <location>
        <position position="125"/>
    </location>
    <ligand>
        <name>(2E)-4-hydroxy-3-methylbut-2-enyl diphosphate</name>
        <dbReference type="ChEBI" id="CHEBI:128753"/>
    </ligand>
</feature>
<comment type="cofactor">
    <cofactor evidence="5">
        <name>[4Fe-4S] cluster</name>
        <dbReference type="ChEBI" id="CHEBI:49883"/>
    </cofactor>
    <text evidence="5">Binds 1 [4Fe-4S] cluster per subunit.</text>
</comment>
<sequence>MKVELAKMAGFCFGVNRAVDTVYEEAKQFSPVYTYGPIIHNETVIDDLEKKGVQVIHSLEEAKELTEGTIVIRSHGVTRREQEELTADGLRVVDATCPFVKKIHKLVQEYSEKGYYVVIIGSGDHPEVQGIVGWSDETRTSVISTVDEAQNLDLKPWKKVCIVAQTTFNYNKFQELIEIIQKKGYDSESTVDKDKKFVVHNTICNATKERQEAARELSGRVDAMLVIGGISSSNTRKLYEICSEKCRNTYFIQTKEDLENSDFSRFDYVGITAGASTPNNIIEEVQKYVRNEF</sequence>
<dbReference type="OrthoDB" id="9777362at2"/>
<keyword evidence="5" id="KW-0414">Isoprene biosynthesis</keyword>
<keyword evidence="5 6" id="KW-0560">Oxidoreductase</keyword>
<dbReference type="EC" id="1.17.7.4" evidence="5"/>
<name>A0A2V1JP81_EUBRA</name>
<dbReference type="PANTHER" id="PTHR30426">
    <property type="entry name" value="4-HYDROXY-3-METHYLBUT-2-ENYL DIPHOSPHATE REDUCTASE"/>
    <property type="match status" value="1"/>
</dbReference>
<dbReference type="NCBIfam" id="NF002187">
    <property type="entry name" value="PRK01045.1-1"/>
    <property type="match status" value="1"/>
</dbReference>
<feature type="binding site" evidence="5">
    <location>
        <position position="75"/>
    </location>
    <ligand>
        <name>(2E)-4-hydroxy-3-methylbut-2-enyl diphosphate</name>
        <dbReference type="ChEBI" id="CHEBI:128753"/>
    </ligand>
</feature>
<feature type="binding site" evidence="5">
    <location>
        <position position="166"/>
    </location>
    <ligand>
        <name>(2E)-4-hydroxy-3-methylbut-2-enyl diphosphate</name>
        <dbReference type="ChEBI" id="CHEBI:128753"/>
    </ligand>
</feature>
<evidence type="ECO:0000256" key="3">
    <source>
        <dbReference type="ARBA" id="ARBA00023004"/>
    </source>
</evidence>
<dbReference type="GO" id="GO:0016114">
    <property type="term" value="P:terpenoid biosynthetic process"/>
    <property type="evidence" value="ECO:0007669"/>
    <property type="project" value="UniProtKB-UniRule"/>
</dbReference>
<dbReference type="Pfam" id="PF02401">
    <property type="entry name" value="LYTB"/>
    <property type="match status" value="1"/>
</dbReference>